<dbReference type="OrthoDB" id="8362510at2"/>
<evidence type="ECO:0000313" key="1">
    <source>
        <dbReference type="EMBL" id="KKB80779.1"/>
    </source>
</evidence>
<gene>
    <name evidence="1" type="ORF">VW35_00795</name>
</gene>
<reference evidence="1 2" key="1">
    <citation type="submission" date="2015-03" db="EMBL/GenBank/DDBJ databases">
        <authorList>
            <person name="Hassan Y.I."/>
            <person name="Lepp D."/>
            <person name="Zhou T."/>
        </authorList>
    </citation>
    <scope>NUCLEOTIDE SEQUENCE [LARGE SCALE GENOMIC DNA]</scope>
    <source>
        <strain evidence="1 2">GH2-10</strain>
    </source>
</reference>
<sequence length="127" mass="13843">MEISGLVSTEQLFELDVEHPATGEPMGIKIMVRSAGSEAAMAVVRKQTDAILAKQQKRKLIDADTVEQNEIDQAVSYVASWDWGGNTYDGAVPSSDPATIKAILTKETWLYAQVVEAARKIANFTKS</sequence>
<comment type="caution">
    <text evidence="1">The sequence shown here is derived from an EMBL/GenBank/DDBJ whole genome shotgun (WGS) entry which is preliminary data.</text>
</comment>
<name>A0A0F5LF06_9HYPH</name>
<dbReference type="Proteomes" id="UP000033514">
    <property type="component" value="Unassembled WGS sequence"/>
</dbReference>
<keyword evidence="2" id="KW-1185">Reference proteome</keyword>
<proteinExistence type="predicted"/>
<dbReference type="STRING" id="361041.VW35_00795"/>
<dbReference type="AlphaFoldDB" id="A0A0F5LF06"/>
<accession>A0A0F5LF06</accession>
<evidence type="ECO:0000313" key="2">
    <source>
        <dbReference type="Proteomes" id="UP000033514"/>
    </source>
</evidence>
<protein>
    <submittedName>
        <fullName evidence="1">Uncharacterized protein</fullName>
    </submittedName>
</protein>
<dbReference type="RefSeq" id="WP_046141132.1">
    <property type="nucleotide sequence ID" value="NZ_LAJG01000005.1"/>
</dbReference>
<dbReference type="EMBL" id="LAJG01000005">
    <property type="protein sequence ID" value="KKB80779.1"/>
    <property type="molecule type" value="Genomic_DNA"/>
</dbReference>
<organism evidence="1 2">
    <name type="scientific">Devosia soli</name>
    <dbReference type="NCBI Taxonomy" id="361041"/>
    <lineage>
        <taxon>Bacteria</taxon>
        <taxon>Pseudomonadati</taxon>
        <taxon>Pseudomonadota</taxon>
        <taxon>Alphaproteobacteria</taxon>
        <taxon>Hyphomicrobiales</taxon>
        <taxon>Devosiaceae</taxon>
        <taxon>Devosia</taxon>
    </lineage>
</organism>